<keyword evidence="1" id="KW-1133">Transmembrane helix</keyword>
<protein>
    <submittedName>
        <fullName evidence="2">NADH dehydrogenase subunit 6</fullName>
    </submittedName>
</protein>
<feature type="transmembrane region" description="Helical" evidence="1">
    <location>
        <begin position="46"/>
        <end position="70"/>
    </location>
</feature>
<accession>A0A343R5P5</accession>
<evidence type="ECO:0000256" key="1">
    <source>
        <dbReference type="SAM" id="Phobius"/>
    </source>
</evidence>
<feature type="transmembrane region" description="Helical" evidence="1">
    <location>
        <begin position="82"/>
        <end position="103"/>
    </location>
</feature>
<dbReference type="AlphaFoldDB" id="A0A343R5P5"/>
<sequence>MKVLLLCTLILLSTFPLYKNPISLGGVLVLISFCLVSLASLFSSWWYAYVLFLVYIGGLLVMFIYVCLVSSNYPFFVNPNQIVLLLSVSLGGCYVMSLKPVTLSFLGGELWDSGSGLVYDNSLSLFVGLVVLLLLMLLVVVRSSGAGAVIVSGE</sequence>
<gene>
    <name evidence="2" type="primary">ND6</name>
</gene>
<evidence type="ECO:0000313" key="2">
    <source>
        <dbReference type="EMBL" id="ATW72357.1"/>
    </source>
</evidence>
<reference evidence="2" key="1">
    <citation type="journal article" date="2017" name="Mitochondrial DNA Part B Resour">
        <title>The complete mitogenome of sea hares, Dolabella auricularia (Mollusca: Aplysiidae).</title>
        <authorList>
            <person name="Lin G.-M."/>
            <person name="Xiang P."/>
            <person name="Audira G."/>
            <person name="Hsiao C.-D."/>
        </authorList>
    </citation>
    <scope>NUCLEOTIDE SEQUENCE</scope>
    <source>
        <tissue evidence="2">Muscle</tissue>
    </source>
</reference>
<dbReference type="EMBL" id="MF591574">
    <property type="protein sequence ID" value="ATW72357.1"/>
    <property type="molecule type" value="Genomic_DNA"/>
</dbReference>
<keyword evidence="2" id="KW-0496">Mitochondrion</keyword>
<keyword evidence="1" id="KW-0812">Transmembrane</keyword>
<geneLocation type="mitochondrion" evidence="2"/>
<proteinExistence type="predicted"/>
<name>A0A343R5P5_DOLAU</name>
<organism evidence="2">
    <name type="scientific">Dolabella auricularia</name>
    <name type="common">Shoulderblade sea cat</name>
    <dbReference type="NCBI Taxonomy" id="6511"/>
    <lineage>
        <taxon>Eukaryota</taxon>
        <taxon>Metazoa</taxon>
        <taxon>Spiralia</taxon>
        <taxon>Lophotrochozoa</taxon>
        <taxon>Mollusca</taxon>
        <taxon>Gastropoda</taxon>
        <taxon>Heterobranchia</taxon>
        <taxon>Euthyneura</taxon>
        <taxon>Tectipleura</taxon>
        <taxon>Aplysiida</taxon>
        <taxon>Aplysioidea</taxon>
        <taxon>Aplysiidae</taxon>
        <taxon>Dolabella</taxon>
    </lineage>
</organism>
<feature type="transmembrane region" description="Helical" evidence="1">
    <location>
        <begin position="123"/>
        <end position="141"/>
    </location>
</feature>
<keyword evidence="1" id="KW-0472">Membrane</keyword>